<dbReference type="GO" id="GO:0005815">
    <property type="term" value="C:microtubule organizing center"/>
    <property type="evidence" value="ECO:0007669"/>
    <property type="project" value="TreeGrafter"/>
</dbReference>
<name>A0AAW0GBL6_9APHY</name>
<dbReference type="InterPro" id="IPR051988">
    <property type="entry name" value="HRR_RAD51_Paralog"/>
</dbReference>
<feature type="domain" description="RecA family profile 1" evidence="3">
    <location>
        <begin position="84"/>
        <end position="251"/>
    </location>
</feature>
<evidence type="ECO:0000313" key="5">
    <source>
        <dbReference type="Proteomes" id="UP001385951"/>
    </source>
</evidence>
<dbReference type="EMBL" id="JASBNA010000006">
    <property type="protein sequence ID" value="KAK7690750.1"/>
    <property type="molecule type" value="Genomic_DNA"/>
</dbReference>
<dbReference type="PANTHER" id="PTHR46457:SF1">
    <property type="entry name" value="DNA REPAIR PROTEIN RAD51 HOMOLOG 4"/>
    <property type="match status" value="1"/>
</dbReference>
<dbReference type="GO" id="GO:0000723">
    <property type="term" value="P:telomere maintenance"/>
    <property type="evidence" value="ECO:0007669"/>
    <property type="project" value="TreeGrafter"/>
</dbReference>
<dbReference type="GO" id="GO:0000724">
    <property type="term" value="P:double-strand break repair via homologous recombination"/>
    <property type="evidence" value="ECO:0007669"/>
    <property type="project" value="TreeGrafter"/>
</dbReference>
<dbReference type="GO" id="GO:0007131">
    <property type="term" value="P:reciprocal meiotic recombination"/>
    <property type="evidence" value="ECO:0007669"/>
    <property type="project" value="TreeGrafter"/>
</dbReference>
<keyword evidence="2" id="KW-0539">Nucleus</keyword>
<dbReference type="GO" id="GO:0140664">
    <property type="term" value="F:ATP-dependent DNA damage sensor activity"/>
    <property type="evidence" value="ECO:0007669"/>
    <property type="project" value="InterPro"/>
</dbReference>
<dbReference type="Proteomes" id="UP001385951">
    <property type="component" value="Unassembled WGS sequence"/>
</dbReference>
<sequence>MLLRHILTPLPDNVLDSLEDVGIKTDEELLFGDMIEIWQKLLDGNVSLQEIKDARTLVASQQAAPMVRGDELLREQVHQQETRDNAAIFCGVKALDDLVGGFGQHRLLEISGDKGSGKTMLALQACVQHLAGFPGSGTVWIDTTGDFSIDTVPPGMLSGENANNISTILERLQVSLAFDLDALQEILEALQDSLNIEPNLRCIVIDNVTSLIRPILSITSSQGHSVMVSLMRQLHLFAEAYSLTIIVINSTSMANPRNMDSRFEFTNRKPALGPSFTYMTDATIWLSKADHPHPQPSSTSGDVHTAEILRSRFTPSKTWCPFRICEGALRPFEVLE</sequence>
<evidence type="ECO:0000256" key="1">
    <source>
        <dbReference type="ARBA" id="ARBA00004123"/>
    </source>
</evidence>
<reference evidence="4 5" key="1">
    <citation type="submission" date="2022-09" db="EMBL/GenBank/DDBJ databases">
        <authorList>
            <person name="Palmer J.M."/>
        </authorList>
    </citation>
    <scope>NUCLEOTIDE SEQUENCE [LARGE SCALE GENOMIC DNA]</scope>
    <source>
        <strain evidence="4 5">DSM 7382</strain>
    </source>
</reference>
<dbReference type="InterPro" id="IPR027417">
    <property type="entry name" value="P-loop_NTPase"/>
</dbReference>
<evidence type="ECO:0000256" key="2">
    <source>
        <dbReference type="ARBA" id="ARBA00023242"/>
    </source>
</evidence>
<dbReference type="InterPro" id="IPR020588">
    <property type="entry name" value="RecA_ATP-bd"/>
</dbReference>
<gene>
    <name evidence="4" type="ORF">QCA50_005849</name>
</gene>
<dbReference type="GO" id="GO:0005657">
    <property type="term" value="C:replication fork"/>
    <property type="evidence" value="ECO:0007669"/>
    <property type="project" value="TreeGrafter"/>
</dbReference>
<dbReference type="PANTHER" id="PTHR46457">
    <property type="entry name" value="DNA REPAIR PROTEIN RAD51 HOMOLOG 4"/>
    <property type="match status" value="1"/>
</dbReference>
<comment type="subcellular location">
    <subcellularLocation>
        <location evidence="1">Nucleus</location>
    </subcellularLocation>
</comment>
<accession>A0AAW0GBL6</accession>
<evidence type="ECO:0000313" key="4">
    <source>
        <dbReference type="EMBL" id="KAK7690750.1"/>
    </source>
</evidence>
<dbReference type="SUPFAM" id="SSF52540">
    <property type="entry name" value="P-loop containing nucleoside triphosphate hydrolases"/>
    <property type="match status" value="1"/>
</dbReference>
<dbReference type="InterPro" id="IPR013632">
    <property type="entry name" value="Rad51_C"/>
</dbReference>
<dbReference type="GO" id="GO:0005524">
    <property type="term" value="F:ATP binding"/>
    <property type="evidence" value="ECO:0007669"/>
    <property type="project" value="InterPro"/>
</dbReference>
<dbReference type="Pfam" id="PF08423">
    <property type="entry name" value="Rad51"/>
    <property type="match status" value="1"/>
</dbReference>
<dbReference type="Gene3D" id="3.40.50.300">
    <property type="entry name" value="P-loop containing nucleotide triphosphate hydrolases"/>
    <property type="match status" value="1"/>
</dbReference>
<dbReference type="GO" id="GO:0033063">
    <property type="term" value="C:Rad51B-Rad51C-Rad51D-XRCC2 complex"/>
    <property type="evidence" value="ECO:0007669"/>
    <property type="project" value="TreeGrafter"/>
</dbReference>
<dbReference type="GO" id="GO:0042148">
    <property type="term" value="P:DNA strand invasion"/>
    <property type="evidence" value="ECO:0007669"/>
    <property type="project" value="TreeGrafter"/>
</dbReference>
<dbReference type="AlphaFoldDB" id="A0AAW0GBL6"/>
<dbReference type="GO" id="GO:0003697">
    <property type="term" value="F:single-stranded DNA binding"/>
    <property type="evidence" value="ECO:0007669"/>
    <property type="project" value="TreeGrafter"/>
</dbReference>
<dbReference type="PROSITE" id="PS50162">
    <property type="entry name" value="RECA_2"/>
    <property type="match status" value="1"/>
</dbReference>
<dbReference type="GO" id="GO:0000400">
    <property type="term" value="F:four-way junction DNA binding"/>
    <property type="evidence" value="ECO:0007669"/>
    <property type="project" value="TreeGrafter"/>
</dbReference>
<protein>
    <recommendedName>
        <fullName evidence="3">RecA family profile 1 domain-containing protein</fullName>
    </recommendedName>
</protein>
<evidence type="ECO:0000259" key="3">
    <source>
        <dbReference type="PROSITE" id="PS50162"/>
    </source>
</evidence>
<organism evidence="4 5">
    <name type="scientific">Cerrena zonata</name>
    <dbReference type="NCBI Taxonomy" id="2478898"/>
    <lineage>
        <taxon>Eukaryota</taxon>
        <taxon>Fungi</taxon>
        <taxon>Dikarya</taxon>
        <taxon>Basidiomycota</taxon>
        <taxon>Agaricomycotina</taxon>
        <taxon>Agaricomycetes</taxon>
        <taxon>Polyporales</taxon>
        <taxon>Cerrenaceae</taxon>
        <taxon>Cerrena</taxon>
    </lineage>
</organism>
<proteinExistence type="predicted"/>
<comment type="caution">
    <text evidence="4">The sequence shown here is derived from an EMBL/GenBank/DDBJ whole genome shotgun (WGS) entry which is preliminary data.</text>
</comment>
<keyword evidence="5" id="KW-1185">Reference proteome</keyword>